<evidence type="ECO:0000313" key="6">
    <source>
        <dbReference type="Proteomes" id="UP000178622"/>
    </source>
</evidence>
<dbReference type="InterPro" id="IPR036388">
    <property type="entry name" value="WH-like_DNA-bd_sf"/>
</dbReference>
<dbReference type="PANTHER" id="PTHR30126:SF93">
    <property type="entry name" value="HTH LYSR-TYPE DOMAIN-CONTAINING PROTEIN"/>
    <property type="match status" value="1"/>
</dbReference>
<evidence type="ECO:0000256" key="1">
    <source>
        <dbReference type="ARBA" id="ARBA00009437"/>
    </source>
</evidence>
<dbReference type="SUPFAM" id="SSF46785">
    <property type="entry name" value="Winged helix' DNA-binding domain"/>
    <property type="match status" value="1"/>
</dbReference>
<comment type="caution">
    <text evidence="5">The sequence shown here is derived from an EMBL/GenBank/DDBJ whole genome shotgun (WGS) entry which is preliminary data.</text>
</comment>
<dbReference type="EMBL" id="MKIR01000012">
    <property type="protein sequence ID" value="OFI49416.1"/>
    <property type="molecule type" value="Genomic_DNA"/>
</dbReference>
<dbReference type="Proteomes" id="UP000178622">
    <property type="component" value="Unassembled WGS sequence"/>
</dbReference>
<reference evidence="6" key="1">
    <citation type="submission" date="2016-09" db="EMBL/GenBank/DDBJ databases">
        <title>Draft genome sequence of a novel species of the family Streptococcaceae isolated from flowers.</title>
        <authorList>
            <person name="Chuah L.-O."/>
            <person name="Yap K.-P."/>
            <person name="Thong K.L."/>
            <person name="Liong M.T."/>
            <person name="Ahmad R."/>
            <person name="Rusul G."/>
        </authorList>
    </citation>
    <scope>NUCLEOTIDE SEQUENCE [LARGE SCALE GENOMIC DNA]</scope>
    <source>
        <strain evidence="6">DF1</strain>
    </source>
</reference>
<gene>
    <name evidence="5" type="ORF">BG261_02225</name>
</gene>
<keyword evidence="3" id="KW-0804">Transcription</keyword>
<proteinExistence type="inferred from homology"/>
<comment type="similarity">
    <text evidence="1">Belongs to the LysR transcriptional regulatory family.</text>
</comment>
<organism evidence="5 6">
    <name type="scientific">Floricoccus tropicus</name>
    <dbReference type="NCBI Taxonomy" id="1859473"/>
    <lineage>
        <taxon>Bacteria</taxon>
        <taxon>Bacillati</taxon>
        <taxon>Bacillota</taxon>
        <taxon>Bacilli</taxon>
        <taxon>Lactobacillales</taxon>
        <taxon>Streptococcaceae</taxon>
        <taxon>Floricoccus</taxon>
    </lineage>
</organism>
<feature type="domain" description="HTH lysR-type" evidence="4">
    <location>
        <begin position="1"/>
        <end position="58"/>
    </location>
</feature>
<evidence type="ECO:0000256" key="3">
    <source>
        <dbReference type="ARBA" id="ARBA00023163"/>
    </source>
</evidence>
<dbReference type="RefSeq" id="WP_070791936.1">
    <property type="nucleotide sequence ID" value="NZ_MKIR01000012.1"/>
</dbReference>
<dbReference type="Gene3D" id="1.10.10.10">
    <property type="entry name" value="Winged helix-like DNA-binding domain superfamily/Winged helix DNA-binding domain"/>
    <property type="match status" value="1"/>
</dbReference>
<name>A0A1E8GN18_9LACT</name>
<dbReference type="GO" id="GO:0003700">
    <property type="term" value="F:DNA-binding transcription factor activity"/>
    <property type="evidence" value="ECO:0007669"/>
    <property type="project" value="InterPro"/>
</dbReference>
<dbReference type="AlphaFoldDB" id="A0A1E8GN18"/>
<sequence length="262" mass="30666">MELNDIIIFNELVNLESTIKVANKLSYVQSNISKRISKLEKELGTSLFERTNRGMILSSDGKRFLPYAKQMIQNYNDIKNEFLLFDEKYRIGATQSISKNYLQELYTDENYEIYTRSTTELVGLLHTCQIDFIIVNQEINDLDFKLLFTIEEKLIWVKSNLNDNNLKDCKVAISRDKTCPYRQRTLELINREQEGKVIEVDSLDILIDLMEKKNIISILPEKLITVNNKLTNYNSNIKAYSKLYIYSLKNNDKIFNNSILSI</sequence>
<dbReference type="STRING" id="1859473.BG261_02225"/>
<dbReference type="InterPro" id="IPR036390">
    <property type="entry name" value="WH_DNA-bd_sf"/>
</dbReference>
<dbReference type="InterPro" id="IPR000847">
    <property type="entry name" value="LysR_HTH_N"/>
</dbReference>
<dbReference type="Pfam" id="PF00126">
    <property type="entry name" value="HTH_1"/>
    <property type="match status" value="1"/>
</dbReference>
<dbReference type="SUPFAM" id="SSF53850">
    <property type="entry name" value="Periplasmic binding protein-like II"/>
    <property type="match status" value="1"/>
</dbReference>
<keyword evidence="2" id="KW-0805">Transcription regulation</keyword>
<accession>A0A1E8GN18</accession>
<evidence type="ECO:0000313" key="5">
    <source>
        <dbReference type="EMBL" id="OFI49416.1"/>
    </source>
</evidence>
<evidence type="ECO:0000256" key="2">
    <source>
        <dbReference type="ARBA" id="ARBA00023015"/>
    </source>
</evidence>
<dbReference type="PROSITE" id="PS50931">
    <property type="entry name" value="HTH_LYSR"/>
    <property type="match status" value="1"/>
</dbReference>
<dbReference type="PANTHER" id="PTHR30126">
    <property type="entry name" value="HTH-TYPE TRANSCRIPTIONAL REGULATOR"/>
    <property type="match status" value="1"/>
</dbReference>
<evidence type="ECO:0000259" key="4">
    <source>
        <dbReference type="PROSITE" id="PS50931"/>
    </source>
</evidence>
<dbReference type="GO" id="GO:0000976">
    <property type="term" value="F:transcription cis-regulatory region binding"/>
    <property type="evidence" value="ECO:0007669"/>
    <property type="project" value="TreeGrafter"/>
</dbReference>
<keyword evidence="6" id="KW-1185">Reference proteome</keyword>
<protein>
    <recommendedName>
        <fullName evidence="4">HTH lysR-type domain-containing protein</fullName>
    </recommendedName>
</protein>
<dbReference type="OrthoDB" id="9803735at2"/>